<dbReference type="RefSeq" id="WP_257637986.1">
    <property type="nucleotide sequence ID" value="NZ_FOAK01000016.1"/>
</dbReference>
<proteinExistence type="predicted"/>
<reference evidence="2 3" key="1">
    <citation type="submission" date="2016-10" db="EMBL/GenBank/DDBJ databases">
        <authorList>
            <person name="de Groot N.N."/>
        </authorList>
    </citation>
    <scope>NUCLEOTIDE SEQUENCE [LARGE SCALE GENOMIC DNA]</scope>
    <source>
        <strain evidence="2 3">DSM 11978</strain>
    </source>
</reference>
<evidence type="ECO:0000313" key="3">
    <source>
        <dbReference type="Proteomes" id="UP000199506"/>
    </source>
</evidence>
<dbReference type="Proteomes" id="UP000199506">
    <property type="component" value="Unassembled WGS sequence"/>
</dbReference>
<accession>A0A1H7PTE6</accession>
<dbReference type="AlphaFoldDB" id="A0A1H7PTE6"/>
<dbReference type="EMBL" id="FOAK01000016">
    <property type="protein sequence ID" value="SEL38879.1"/>
    <property type="molecule type" value="Genomic_DNA"/>
</dbReference>
<name>A0A1H7PTE6_9EURY</name>
<evidence type="ECO:0000256" key="1">
    <source>
        <dbReference type="SAM" id="Phobius"/>
    </source>
</evidence>
<keyword evidence="1" id="KW-0812">Transmembrane</keyword>
<feature type="transmembrane region" description="Helical" evidence="1">
    <location>
        <begin position="21"/>
        <end position="41"/>
    </location>
</feature>
<evidence type="ECO:0000313" key="2">
    <source>
        <dbReference type="EMBL" id="SEL38879.1"/>
    </source>
</evidence>
<dbReference type="STRING" id="190974.SAMN05216439_0459"/>
<keyword evidence="1" id="KW-0472">Membrane</keyword>
<organism evidence="2 3">
    <name type="scientific">Methanobrevibacter gottschalkii</name>
    <dbReference type="NCBI Taxonomy" id="190974"/>
    <lineage>
        <taxon>Archaea</taxon>
        <taxon>Methanobacteriati</taxon>
        <taxon>Methanobacteriota</taxon>
        <taxon>Methanomada group</taxon>
        <taxon>Methanobacteria</taxon>
        <taxon>Methanobacteriales</taxon>
        <taxon>Methanobacteriaceae</taxon>
        <taxon>Methanobrevibacter</taxon>
    </lineage>
</organism>
<keyword evidence="1" id="KW-1133">Transmembrane helix</keyword>
<gene>
    <name evidence="2" type="ORF">SAMN05216439_0459</name>
</gene>
<protein>
    <submittedName>
        <fullName evidence="2">Uncharacterized protein</fullName>
    </submittedName>
</protein>
<sequence length="44" mass="4680">MSKPARLYPKEEPMDPNPKMIFIGSMVFAVAIGWIGIATSAGGV</sequence>